<dbReference type="EC" id="2.7.13.3" evidence="3"/>
<dbReference type="InterPro" id="IPR036097">
    <property type="entry name" value="HisK_dim/P_sf"/>
</dbReference>
<reference evidence="14 15" key="1">
    <citation type="submission" date="2020-07" db="EMBL/GenBank/DDBJ databases">
        <title>Taxonomic revisions and descriptions of new bacterial species based on genomic comparisons in the high-G+C-content subgroup of the family Alcaligenaceae.</title>
        <authorList>
            <person name="Szabo A."/>
            <person name="Felfoldi T."/>
        </authorList>
    </citation>
    <scope>NUCLEOTIDE SEQUENCE [LARGE SCALE GENOMIC DNA]</scope>
    <source>
        <strain evidence="14 15">LMG 24012</strain>
    </source>
</reference>
<dbReference type="InterPro" id="IPR005467">
    <property type="entry name" value="His_kinase_dom"/>
</dbReference>
<keyword evidence="4" id="KW-0597">Phosphoprotein</keyword>
<dbReference type="RefSeq" id="WP_180157471.1">
    <property type="nucleotide sequence ID" value="NZ_JACCEM010000009.1"/>
</dbReference>
<dbReference type="InterPro" id="IPR003660">
    <property type="entry name" value="HAMP_dom"/>
</dbReference>
<dbReference type="InterPro" id="IPR003594">
    <property type="entry name" value="HATPase_dom"/>
</dbReference>
<evidence type="ECO:0000313" key="15">
    <source>
        <dbReference type="Proteomes" id="UP000559809"/>
    </source>
</evidence>
<protein>
    <recommendedName>
        <fullName evidence="3">histidine kinase</fullName>
        <ecNumber evidence="3">2.7.13.3</ecNumber>
    </recommendedName>
</protein>
<dbReference type="Pfam" id="PF08521">
    <property type="entry name" value="2CSK_N"/>
    <property type="match status" value="1"/>
</dbReference>
<dbReference type="GO" id="GO:0005886">
    <property type="term" value="C:plasma membrane"/>
    <property type="evidence" value="ECO:0007669"/>
    <property type="project" value="TreeGrafter"/>
</dbReference>
<dbReference type="SMART" id="SM00387">
    <property type="entry name" value="HATPase_c"/>
    <property type="match status" value="1"/>
</dbReference>
<dbReference type="PROSITE" id="PS50109">
    <property type="entry name" value="HIS_KIN"/>
    <property type="match status" value="1"/>
</dbReference>
<feature type="transmembrane region" description="Helical" evidence="11">
    <location>
        <begin position="38"/>
        <end position="61"/>
    </location>
</feature>
<keyword evidence="6 11" id="KW-0812">Transmembrane</keyword>
<dbReference type="InterPro" id="IPR050428">
    <property type="entry name" value="TCS_sensor_his_kinase"/>
</dbReference>
<evidence type="ECO:0000256" key="11">
    <source>
        <dbReference type="SAM" id="Phobius"/>
    </source>
</evidence>
<dbReference type="Gene3D" id="3.30.565.10">
    <property type="entry name" value="Histidine kinase-like ATPase, C-terminal domain"/>
    <property type="match status" value="1"/>
</dbReference>
<dbReference type="InterPro" id="IPR003661">
    <property type="entry name" value="HisK_dim/P_dom"/>
</dbReference>
<dbReference type="PRINTS" id="PR00344">
    <property type="entry name" value="BCTRLSENSOR"/>
</dbReference>
<evidence type="ECO:0000256" key="9">
    <source>
        <dbReference type="ARBA" id="ARBA00023012"/>
    </source>
</evidence>
<dbReference type="InterPro" id="IPR013727">
    <property type="entry name" value="2CSK_N"/>
</dbReference>
<evidence type="ECO:0000256" key="1">
    <source>
        <dbReference type="ARBA" id="ARBA00000085"/>
    </source>
</evidence>
<dbReference type="SUPFAM" id="SSF47384">
    <property type="entry name" value="Homodimeric domain of signal transducing histidine kinase"/>
    <property type="match status" value="1"/>
</dbReference>
<organism evidence="14 15">
    <name type="scientific">Parapusillimonas granuli</name>
    <dbReference type="NCBI Taxonomy" id="380911"/>
    <lineage>
        <taxon>Bacteria</taxon>
        <taxon>Pseudomonadati</taxon>
        <taxon>Pseudomonadota</taxon>
        <taxon>Betaproteobacteria</taxon>
        <taxon>Burkholderiales</taxon>
        <taxon>Alcaligenaceae</taxon>
        <taxon>Parapusillimonas</taxon>
    </lineage>
</organism>
<dbReference type="Pfam" id="PF00512">
    <property type="entry name" value="HisKA"/>
    <property type="match status" value="1"/>
</dbReference>
<evidence type="ECO:0000256" key="3">
    <source>
        <dbReference type="ARBA" id="ARBA00012438"/>
    </source>
</evidence>
<dbReference type="PROSITE" id="PS50885">
    <property type="entry name" value="HAMP"/>
    <property type="match status" value="1"/>
</dbReference>
<dbReference type="AlphaFoldDB" id="A0A853G3W4"/>
<evidence type="ECO:0000256" key="4">
    <source>
        <dbReference type="ARBA" id="ARBA00022553"/>
    </source>
</evidence>
<keyword evidence="9" id="KW-0902">Two-component regulatory system</keyword>
<dbReference type="SUPFAM" id="SSF55874">
    <property type="entry name" value="ATPase domain of HSP90 chaperone/DNA topoisomerase II/histidine kinase"/>
    <property type="match status" value="1"/>
</dbReference>
<dbReference type="InterPro" id="IPR036890">
    <property type="entry name" value="HATPase_C_sf"/>
</dbReference>
<dbReference type="Pfam" id="PF02518">
    <property type="entry name" value="HATPase_c"/>
    <property type="match status" value="1"/>
</dbReference>
<evidence type="ECO:0000256" key="8">
    <source>
        <dbReference type="ARBA" id="ARBA00022989"/>
    </source>
</evidence>
<evidence type="ECO:0000256" key="7">
    <source>
        <dbReference type="ARBA" id="ARBA00022777"/>
    </source>
</evidence>
<dbReference type="EMBL" id="JACCEM010000009">
    <property type="protein sequence ID" value="NYT50999.1"/>
    <property type="molecule type" value="Genomic_DNA"/>
</dbReference>
<dbReference type="InterPro" id="IPR004358">
    <property type="entry name" value="Sig_transdc_His_kin-like_C"/>
</dbReference>
<evidence type="ECO:0000256" key="10">
    <source>
        <dbReference type="ARBA" id="ARBA00023136"/>
    </source>
</evidence>
<comment type="catalytic activity">
    <reaction evidence="1">
        <text>ATP + protein L-histidine = ADP + protein N-phospho-L-histidine.</text>
        <dbReference type="EC" id="2.7.13.3"/>
    </reaction>
</comment>
<dbReference type="CDD" id="cd00075">
    <property type="entry name" value="HATPase"/>
    <property type="match status" value="1"/>
</dbReference>
<proteinExistence type="predicted"/>
<dbReference type="GO" id="GO:0000155">
    <property type="term" value="F:phosphorelay sensor kinase activity"/>
    <property type="evidence" value="ECO:0007669"/>
    <property type="project" value="InterPro"/>
</dbReference>
<keyword evidence="10 11" id="KW-0472">Membrane</keyword>
<dbReference type="PANTHER" id="PTHR45436">
    <property type="entry name" value="SENSOR HISTIDINE KINASE YKOH"/>
    <property type="match status" value="1"/>
</dbReference>
<feature type="domain" description="HAMP" evidence="13">
    <location>
        <begin position="212"/>
        <end position="264"/>
    </location>
</feature>
<comment type="subcellular location">
    <subcellularLocation>
        <location evidence="2">Membrane</location>
        <topology evidence="2">Multi-pass membrane protein</topology>
    </subcellularLocation>
</comment>
<accession>A0A853G3W4</accession>
<keyword evidence="8 11" id="KW-1133">Transmembrane helix</keyword>
<name>A0A853G3W4_9BURK</name>
<evidence type="ECO:0000259" key="12">
    <source>
        <dbReference type="PROSITE" id="PS50109"/>
    </source>
</evidence>
<evidence type="ECO:0000256" key="6">
    <source>
        <dbReference type="ARBA" id="ARBA00022692"/>
    </source>
</evidence>
<evidence type="ECO:0000256" key="2">
    <source>
        <dbReference type="ARBA" id="ARBA00004141"/>
    </source>
</evidence>
<dbReference type="Proteomes" id="UP000559809">
    <property type="component" value="Unassembled WGS sequence"/>
</dbReference>
<keyword evidence="7 14" id="KW-0418">Kinase</keyword>
<dbReference type="SMART" id="SM00388">
    <property type="entry name" value="HisKA"/>
    <property type="match status" value="1"/>
</dbReference>
<gene>
    <name evidence="14" type="ORF">H0A72_16935</name>
</gene>
<dbReference type="Gene3D" id="1.10.287.130">
    <property type="match status" value="1"/>
</dbReference>
<sequence length="503" mass="55269">MLIDPKILKDTSTQAAESDRMLGLFRRKKGNRALLNKIMIWMFGPLFLLWTIGLVITYFIAQNIANAPYDRALADHLRMIRHEIEQQAILDGITLPASAINILHGDTGHLVHWEIRDANGNSLGGNSSIPLPDNWAYDNDKIRMRNETIDKHSVRVAYVWGGRDADGMPFMTAVAQSNEMRATLQQEILTGMLTPQLIVLPLAALLAGLGLTQGLEPLNVLQERIRARRANDMSPISAELAPAEIVPLIAAMNSLLHRLAHTHETQRRFVANAAHQLKTPLAGMRTQAELALRERSPDKLNASLEQLVRGSERATRLVNQLLTLARAESPDGPQLRPGEQVDLNRLAEQQALNWVDAALQKRIDLGFERSAAPMTITGDALMLAELLNNLIENALVYSPPGGWITVRVGGDPLSAYIEVEDSGPGIPEEDKSRVFDRFYRVLGTDTDGSGLGLSIVKEIAELHEGTVEFMPTGSRLGKKGGTCLRVTFSRIKPQIPAPGHAAG</sequence>
<keyword evidence="5" id="KW-0808">Transferase</keyword>
<evidence type="ECO:0000313" key="14">
    <source>
        <dbReference type="EMBL" id="NYT50999.1"/>
    </source>
</evidence>
<feature type="domain" description="Histidine kinase" evidence="12">
    <location>
        <begin position="272"/>
        <end position="492"/>
    </location>
</feature>
<comment type="caution">
    <text evidence="14">The sequence shown here is derived from an EMBL/GenBank/DDBJ whole genome shotgun (WGS) entry which is preliminary data.</text>
</comment>
<keyword evidence="15" id="KW-1185">Reference proteome</keyword>
<dbReference type="PANTHER" id="PTHR45436:SF15">
    <property type="entry name" value="SENSOR HISTIDINE KINASE CUSS"/>
    <property type="match status" value="1"/>
</dbReference>
<evidence type="ECO:0000256" key="5">
    <source>
        <dbReference type="ARBA" id="ARBA00022679"/>
    </source>
</evidence>
<dbReference type="CDD" id="cd00082">
    <property type="entry name" value="HisKA"/>
    <property type="match status" value="1"/>
</dbReference>
<evidence type="ECO:0000259" key="13">
    <source>
        <dbReference type="PROSITE" id="PS50885"/>
    </source>
</evidence>